<dbReference type="AlphaFoldDB" id="A0A2K2CU07"/>
<reference evidence="21 22" key="1">
    <citation type="journal article" date="2010" name="Nature">
        <title>Genome sequencing and analysis of the model grass Brachypodium distachyon.</title>
        <authorList>
            <consortium name="International Brachypodium Initiative"/>
        </authorList>
    </citation>
    <scope>NUCLEOTIDE SEQUENCE [LARGE SCALE GENOMIC DNA]</scope>
    <source>
        <strain evidence="21 22">Bd21</strain>
    </source>
</reference>
<comment type="caution">
    <text evidence="19">Lacks conserved residue(s) required for the propagation of feature annotation.</text>
</comment>
<dbReference type="NCBIfam" id="TIGR01494">
    <property type="entry name" value="ATPase_P-type"/>
    <property type="match status" value="2"/>
</dbReference>
<evidence type="ECO:0000256" key="3">
    <source>
        <dbReference type="ARBA" id="ARBA00022448"/>
    </source>
</evidence>
<evidence type="ECO:0000256" key="2">
    <source>
        <dbReference type="ARBA" id="ARBA00006124"/>
    </source>
</evidence>
<dbReference type="SUPFAM" id="SSF81660">
    <property type="entry name" value="Metal cation-transporting ATPase, ATP-binding domain N"/>
    <property type="match status" value="1"/>
</dbReference>
<dbReference type="InterPro" id="IPR006408">
    <property type="entry name" value="P-type_ATPase_IIB"/>
</dbReference>
<dbReference type="FunFam" id="1.20.1110.10:FF:000039">
    <property type="entry name" value="Calcium-transporting ATPase"/>
    <property type="match status" value="1"/>
</dbReference>
<protein>
    <recommendedName>
        <fullName evidence="19">Calcium-transporting ATPase</fullName>
        <ecNumber evidence="19">7.2.2.10</ecNumber>
    </recommendedName>
</protein>
<proteinExistence type="inferred from homology"/>
<dbReference type="Proteomes" id="UP000008810">
    <property type="component" value="Chromosome 4"/>
</dbReference>
<sequence length="920" mass="99753">MHGGVDGISKKIRSTFDRGISCSDLDTRQNIYGVNRYAEKPSRSFWSFVWDALQDMTLIILMVCALLSVVVGLASEGWPKGMYDGLGIILSILLVVMVTAASDYKQSLQFKELDNEKKNIFIHVTRDGSRQKVSIYDLVVGDIVHLSIGDQVPADGIFIHGYSLLIDESSLSGESEPVYTSQDKPFILAGTKVQDGSAKMIVTSVGMRTEWGRLMSTLSEGGEDETPLQVKLNGVATIIGKIGLVFATLTFVVLMARFLVDKGLTVGLSKWYSTDALTIVNYFATAVTIIVVAVPEGLPLAVTLSLAFAMKKLMNDKALVRHLAACETMGSAGTICTDKTGTLTTNHMVVDKIWIAEISKSVTSNNSLEDLNSAISSSAWSLLLQGIFENTSAEVVEGKDGKQTVLGTPTEIAIFEYGLKLQGYRDAEDRTCTKVKVEPFNSVKKKMAVLISLPGGTNRWFCKGASEIVVEMCDMVIDEDGNAIPLSDARKKNIIDTINSFASDALRTLCLAFKDVDDFDEDADSPPSGFTLIVIFGIKDPVRPGVKEAVQSCISAGIIVRMVTGDNINTAKAIAKECGILTDDGIAIEGPDFRTKSPEEMMDLIPKIQVMARSLPLDKHLLVTNLRGMFQEVVAVTGDGTNDAPALHEADIGLAMGIAGTEVAKESADVIVLDDNFTTIINVARWGRAVYINIQKFVQFQLTVNIVALVINFVSACITGSAPLTAVQLLWVNMIMDTLGALALATEPPNDEMMKRPPVGRGESFITNVMWRNIIGQSIYQLIVLGVLMFGGETFLNIKGADSKTVINTLIFNSFVFCQVFNEVNSREMEKINVFRGLLSNWVFIGVISATVVFQVVIIEFLGTFASTVPLSWEHWLVSVGLGSISLIIGAILKCIPVKSGEISASPNGYRQLANGPDDI</sequence>
<dbReference type="InterPro" id="IPR023214">
    <property type="entry name" value="HAD_sf"/>
</dbReference>
<keyword evidence="11" id="KW-0460">Magnesium</keyword>
<keyword evidence="23" id="KW-1185">Reference proteome</keyword>
<keyword evidence="10 19" id="KW-0067">ATP-binding</keyword>
<evidence type="ECO:0000256" key="16">
    <source>
        <dbReference type="ARBA" id="ARBA00023136"/>
    </source>
</evidence>
<dbReference type="Pfam" id="PF00690">
    <property type="entry name" value="Cation_ATPase_N"/>
    <property type="match status" value="1"/>
</dbReference>
<dbReference type="SFLD" id="SFLDG00002">
    <property type="entry name" value="C1.7:_P-type_atpase_like"/>
    <property type="match status" value="1"/>
</dbReference>
<feature type="domain" description="Cation-transporting P-type ATPase N-terminal" evidence="20">
    <location>
        <begin position="1"/>
        <end position="73"/>
    </location>
</feature>
<comment type="subcellular location">
    <subcellularLocation>
        <location evidence="1 19">Membrane</location>
        <topology evidence="1 19">Multi-pass membrane protein</topology>
    </subcellularLocation>
</comment>
<keyword evidence="8 19" id="KW-0547">Nucleotide-binding</keyword>
<dbReference type="GO" id="GO:0005388">
    <property type="term" value="F:P-type calcium transporter activity"/>
    <property type="evidence" value="ECO:0007669"/>
    <property type="project" value="UniProtKB-EC"/>
</dbReference>
<dbReference type="Gene3D" id="1.20.1110.10">
    <property type="entry name" value="Calcium-transporting ATPase, transmembrane domain"/>
    <property type="match status" value="1"/>
</dbReference>
<dbReference type="NCBIfam" id="TIGR01517">
    <property type="entry name" value="ATPase-IIB_Ca"/>
    <property type="match status" value="1"/>
</dbReference>
<evidence type="ECO:0000256" key="12">
    <source>
        <dbReference type="ARBA" id="ARBA00022860"/>
    </source>
</evidence>
<keyword evidence="16 19" id="KW-0472">Membrane</keyword>
<dbReference type="PANTHER" id="PTHR24093">
    <property type="entry name" value="CATION TRANSPORTING ATPASE"/>
    <property type="match status" value="1"/>
</dbReference>
<dbReference type="InterPro" id="IPR008250">
    <property type="entry name" value="ATPase_P-typ_transduc_dom_A_sf"/>
</dbReference>
<dbReference type="Gene3D" id="3.40.50.1000">
    <property type="entry name" value="HAD superfamily/HAD-like"/>
    <property type="match status" value="1"/>
</dbReference>
<dbReference type="GO" id="GO:0005524">
    <property type="term" value="F:ATP binding"/>
    <property type="evidence" value="ECO:0007669"/>
    <property type="project" value="UniProtKB-KW"/>
</dbReference>
<dbReference type="PRINTS" id="PR00120">
    <property type="entry name" value="HATPASE"/>
</dbReference>
<reference evidence="22" key="3">
    <citation type="submission" date="2018-08" db="UniProtKB">
        <authorList>
            <consortium name="EnsemblPlants"/>
        </authorList>
    </citation>
    <scope>IDENTIFICATION</scope>
    <source>
        <strain evidence="22">cv. Bd21</strain>
    </source>
</reference>
<comment type="function">
    <text evidence="18">This magnesium-dependent enzyme catalyzes the hydrolysis of ATP coupled with the translocation of calcium from the cytosol out of the cell, into the endoplasmic reticulum, or into organelles.</text>
</comment>
<evidence type="ECO:0000259" key="20">
    <source>
        <dbReference type="SMART" id="SM00831"/>
    </source>
</evidence>
<evidence type="ECO:0000313" key="22">
    <source>
        <dbReference type="EnsemblPlants" id="PNT65496"/>
    </source>
</evidence>
<evidence type="ECO:0000256" key="13">
    <source>
        <dbReference type="ARBA" id="ARBA00022967"/>
    </source>
</evidence>
<dbReference type="Gene3D" id="2.70.150.10">
    <property type="entry name" value="Calcium-transporting ATPase, cytoplasmic transduction domain A"/>
    <property type="match status" value="1"/>
</dbReference>
<evidence type="ECO:0000256" key="10">
    <source>
        <dbReference type="ARBA" id="ARBA00022840"/>
    </source>
</evidence>
<dbReference type="EMBL" id="CM000883">
    <property type="protein sequence ID" value="PNT65496.1"/>
    <property type="molecule type" value="Genomic_DNA"/>
</dbReference>
<dbReference type="Gene3D" id="3.40.1110.10">
    <property type="entry name" value="Calcium-transporting ATPase, cytoplasmic domain N"/>
    <property type="match status" value="1"/>
</dbReference>
<keyword evidence="9 19" id="KW-0106">Calcium</keyword>
<comment type="catalytic activity">
    <reaction evidence="17 19">
        <text>Ca(2+)(in) + ATP + H2O = Ca(2+)(out) + ADP + phosphate + H(+)</text>
        <dbReference type="Rhea" id="RHEA:18105"/>
        <dbReference type="ChEBI" id="CHEBI:15377"/>
        <dbReference type="ChEBI" id="CHEBI:15378"/>
        <dbReference type="ChEBI" id="CHEBI:29108"/>
        <dbReference type="ChEBI" id="CHEBI:30616"/>
        <dbReference type="ChEBI" id="CHEBI:43474"/>
        <dbReference type="ChEBI" id="CHEBI:456216"/>
        <dbReference type="EC" id="7.2.2.10"/>
    </reaction>
</comment>
<evidence type="ECO:0000256" key="15">
    <source>
        <dbReference type="ARBA" id="ARBA00023065"/>
    </source>
</evidence>
<dbReference type="PROSITE" id="PS00154">
    <property type="entry name" value="ATPASE_E1_E2"/>
    <property type="match status" value="1"/>
</dbReference>
<feature type="transmembrane region" description="Helical" evidence="19">
    <location>
        <begin position="875"/>
        <end position="893"/>
    </location>
</feature>
<dbReference type="SUPFAM" id="SSF81653">
    <property type="entry name" value="Calcium ATPase, transduction domain A"/>
    <property type="match status" value="1"/>
</dbReference>
<dbReference type="FunFam" id="2.70.150.10:FF:000006">
    <property type="entry name" value="Calcium-transporting ATPase"/>
    <property type="match status" value="1"/>
</dbReference>
<name>A0A2K2CU07_BRADI</name>
<dbReference type="SMART" id="SM00831">
    <property type="entry name" value="Cation_ATPase_N"/>
    <property type="match status" value="1"/>
</dbReference>
<dbReference type="Pfam" id="PF00689">
    <property type="entry name" value="Cation_ATPase_C"/>
    <property type="match status" value="1"/>
</dbReference>
<dbReference type="GO" id="GO:0005516">
    <property type="term" value="F:calmodulin binding"/>
    <property type="evidence" value="ECO:0007669"/>
    <property type="project" value="UniProtKB-KW"/>
</dbReference>
<dbReference type="InterPro" id="IPR044492">
    <property type="entry name" value="P_typ_ATPase_HD_dom"/>
</dbReference>
<dbReference type="ExpressionAtlas" id="A0A2K2CU07">
    <property type="expression patterns" value="baseline"/>
</dbReference>
<keyword evidence="3 19" id="KW-0813">Transport</keyword>
<gene>
    <name evidence="22" type="primary">LOC100835786</name>
    <name evidence="21" type="ORF">BRADI_4g43300v3</name>
</gene>
<evidence type="ECO:0000313" key="21">
    <source>
        <dbReference type="EMBL" id="PNT65496.1"/>
    </source>
</evidence>
<dbReference type="InterPro" id="IPR036412">
    <property type="entry name" value="HAD-like_sf"/>
</dbReference>
<accession>A0A2K2CU07</accession>
<dbReference type="SUPFAM" id="SSF81665">
    <property type="entry name" value="Calcium ATPase, transmembrane domain M"/>
    <property type="match status" value="1"/>
</dbReference>
<dbReference type="InterPro" id="IPR023298">
    <property type="entry name" value="ATPase_P-typ_TM_dom_sf"/>
</dbReference>
<dbReference type="FunFam" id="3.40.50.1000:FF:000011">
    <property type="entry name" value="Calcium-transporting ATPase"/>
    <property type="match status" value="1"/>
</dbReference>
<organism evidence="21">
    <name type="scientific">Brachypodium distachyon</name>
    <name type="common">Purple false brome</name>
    <name type="synonym">Trachynia distachya</name>
    <dbReference type="NCBI Taxonomy" id="15368"/>
    <lineage>
        <taxon>Eukaryota</taxon>
        <taxon>Viridiplantae</taxon>
        <taxon>Streptophyta</taxon>
        <taxon>Embryophyta</taxon>
        <taxon>Tracheophyta</taxon>
        <taxon>Spermatophyta</taxon>
        <taxon>Magnoliopsida</taxon>
        <taxon>Liliopsida</taxon>
        <taxon>Poales</taxon>
        <taxon>Poaceae</taxon>
        <taxon>BOP clade</taxon>
        <taxon>Pooideae</taxon>
        <taxon>Stipodae</taxon>
        <taxon>Brachypodieae</taxon>
        <taxon>Brachypodium</taxon>
    </lineage>
</organism>
<dbReference type="CDD" id="cd02081">
    <property type="entry name" value="P-type_ATPase_Ca_PMCA-like"/>
    <property type="match status" value="1"/>
</dbReference>
<dbReference type="PANTHER" id="PTHR24093:SF529">
    <property type="entry name" value="CALCIUM-TRANSPORTING ATPASE"/>
    <property type="match status" value="1"/>
</dbReference>
<dbReference type="SUPFAM" id="SSF56784">
    <property type="entry name" value="HAD-like"/>
    <property type="match status" value="1"/>
</dbReference>
<dbReference type="Gramene" id="PNT65497">
    <property type="protein sequence ID" value="PNT65497"/>
    <property type="gene ID" value="BRADI_4g43300v3"/>
</dbReference>
<dbReference type="SFLD" id="SFLDF00027">
    <property type="entry name" value="p-type_atpase"/>
    <property type="match status" value="1"/>
</dbReference>
<keyword evidence="6 19" id="KW-0812">Transmembrane</keyword>
<dbReference type="InterPro" id="IPR023299">
    <property type="entry name" value="ATPase_P-typ_cyto_dom_N"/>
</dbReference>
<evidence type="ECO:0000256" key="9">
    <source>
        <dbReference type="ARBA" id="ARBA00022837"/>
    </source>
</evidence>
<dbReference type="GO" id="GO:0016887">
    <property type="term" value="F:ATP hydrolysis activity"/>
    <property type="evidence" value="ECO:0007669"/>
    <property type="project" value="InterPro"/>
</dbReference>
<dbReference type="EC" id="7.2.2.10" evidence="19"/>
<keyword evidence="12" id="KW-0112">Calmodulin-binding</keyword>
<feature type="transmembrane region" description="Helical" evidence="19">
    <location>
        <begin position="238"/>
        <end position="259"/>
    </location>
</feature>
<dbReference type="SFLD" id="SFLDS00003">
    <property type="entry name" value="Haloacid_Dehalogenase"/>
    <property type="match status" value="1"/>
</dbReference>
<keyword evidence="13" id="KW-1278">Translocase</keyword>
<dbReference type="Pfam" id="PF00122">
    <property type="entry name" value="E1-E2_ATPase"/>
    <property type="match status" value="1"/>
</dbReference>
<dbReference type="FunFam" id="3.40.1110.10:FF:000011">
    <property type="entry name" value="Calcium-transporting ATPase"/>
    <property type="match status" value="1"/>
</dbReference>
<dbReference type="OrthoDB" id="3352408at2759"/>
<evidence type="ECO:0000256" key="19">
    <source>
        <dbReference type="RuleBase" id="RU361146"/>
    </source>
</evidence>
<feature type="transmembrane region" description="Helical" evidence="19">
    <location>
        <begin position="842"/>
        <end position="863"/>
    </location>
</feature>
<keyword evidence="15 19" id="KW-0406">Ion transport</keyword>
<reference evidence="21" key="2">
    <citation type="submission" date="2017-06" db="EMBL/GenBank/DDBJ databases">
        <title>WGS assembly of Brachypodium distachyon.</title>
        <authorList>
            <consortium name="The International Brachypodium Initiative"/>
            <person name="Lucas S."/>
            <person name="Harmon-Smith M."/>
            <person name="Lail K."/>
            <person name="Tice H."/>
            <person name="Grimwood J."/>
            <person name="Bruce D."/>
            <person name="Barry K."/>
            <person name="Shu S."/>
            <person name="Lindquist E."/>
            <person name="Wang M."/>
            <person name="Pitluck S."/>
            <person name="Vogel J.P."/>
            <person name="Garvin D.F."/>
            <person name="Mockler T.C."/>
            <person name="Schmutz J."/>
            <person name="Rokhsar D."/>
            <person name="Bevan M.W."/>
        </authorList>
    </citation>
    <scope>NUCLEOTIDE SEQUENCE</scope>
    <source>
        <strain evidence="21">Bd21</strain>
    </source>
</reference>
<keyword evidence="14 19" id="KW-1133">Transmembrane helix</keyword>
<dbReference type="InterPro" id="IPR001757">
    <property type="entry name" value="P_typ_ATPase"/>
</dbReference>
<dbReference type="Pfam" id="PF13246">
    <property type="entry name" value="Cation_ATPase"/>
    <property type="match status" value="1"/>
</dbReference>
<evidence type="ECO:0000256" key="1">
    <source>
        <dbReference type="ARBA" id="ARBA00004141"/>
    </source>
</evidence>
<feature type="transmembrane region" description="Helical" evidence="19">
    <location>
        <begin position="279"/>
        <end position="309"/>
    </location>
</feature>
<feature type="transmembrane region" description="Helical" evidence="19">
    <location>
        <begin position="56"/>
        <end position="75"/>
    </location>
</feature>
<feature type="transmembrane region" description="Helical" evidence="19">
    <location>
        <begin position="702"/>
        <end position="722"/>
    </location>
</feature>
<dbReference type="InterPro" id="IPR006068">
    <property type="entry name" value="ATPase_P-typ_cation-transptr_C"/>
</dbReference>
<evidence type="ECO:0000256" key="17">
    <source>
        <dbReference type="ARBA" id="ARBA00048694"/>
    </source>
</evidence>
<evidence type="ECO:0000256" key="11">
    <source>
        <dbReference type="ARBA" id="ARBA00022842"/>
    </source>
</evidence>
<keyword evidence="4" id="KW-0597">Phosphoprotein</keyword>
<evidence type="ECO:0000256" key="8">
    <source>
        <dbReference type="ARBA" id="ARBA00022741"/>
    </source>
</evidence>
<keyword evidence="5 19" id="KW-0109">Calcium transport</keyword>
<evidence type="ECO:0000256" key="5">
    <source>
        <dbReference type="ARBA" id="ARBA00022568"/>
    </source>
</evidence>
<dbReference type="InterPro" id="IPR004014">
    <property type="entry name" value="ATPase_P-typ_cation-transptr_N"/>
</dbReference>
<evidence type="ECO:0000256" key="6">
    <source>
        <dbReference type="ARBA" id="ARBA00022692"/>
    </source>
</evidence>
<evidence type="ECO:0000256" key="4">
    <source>
        <dbReference type="ARBA" id="ARBA00022553"/>
    </source>
</evidence>
<comment type="similarity">
    <text evidence="2 19">Belongs to the cation transport ATPase (P-type) (TC 3.A.3) family. Type IIB subfamily.</text>
</comment>
<dbReference type="GO" id="GO:0046872">
    <property type="term" value="F:metal ion binding"/>
    <property type="evidence" value="ECO:0007669"/>
    <property type="project" value="UniProtKB-KW"/>
</dbReference>
<evidence type="ECO:0000256" key="18">
    <source>
        <dbReference type="ARBA" id="ARBA00055246"/>
    </source>
</evidence>
<evidence type="ECO:0000256" key="14">
    <source>
        <dbReference type="ARBA" id="ARBA00022989"/>
    </source>
</evidence>
<comment type="function">
    <text evidence="19">Catalyzes the hydrolysis of ATP coupled with the transport of calcium.</text>
</comment>
<dbReference type="InterPro" id="IPR059000">
    <property type="entry name" value="ATPase_P-type_domA"/>
</dbReference>
<keyword evidence="7" id="KW-0479">Metal-binding</keyword>
<feature type="transmembrane region" description="Helical" evidence="19">
    <location>
        <begin position="779"/>
        <end position="798"/>
    </location>
</feature>
<dbReference type="EMBL" id="CM000883">
    <property type="protein sequence ID" value="PNT65497.1"/>
    <property type="molecule type" value="Genomic_DNA"/>
</dbReference>
<dbReference type="Gramene" id="PNT65496">
    <property type="protein sequence ID" value="PNT65496"/>
    <property type="gene ID" value="BRADI_4g43300v3"/>
</dbReference>
<dbReference type="InterPro" id="IPR018303">
    <property type="entry name" value="ATPase_P-typ_P_site"/>
</dbReference>
<dbReference type="EnsemblPlants" id="PNT65497">
    <property type="protein sequence ID" value="PNT65497"/>
    <property type="gene ID" value="BRADI_4g43300v3"/>
</dbReference>
<dbReference type="PRINTS" id="PR00119">
    <property type="entry name" value="CATATPASE"/>
</dbReference>
<dbReference type="EnsemblPlants" id="PNT65496">
    <property type="protein sequence ID" value="PNT65496"/>
    <property type="gene ID" value="BRADI_4g43300v3"/>
</dbReference>
<evidence type="ECO:0000256" key="7">
    <source>
        <dbReference type="ARBA" id="ARBA00022723"/>
    </source>
</evidence>
<feature type="transmembrane region" description="Helical" evidence="19">
    <location>
        <begin position="81"/>
        <end position="101"/>
    </location>
</feature>
<evidence type="ECO:0000313" key="23">
    <source>
        <dbReference type="Proteomes" id="UP000008810"/>
    </source>
</evidence>
<dbReference type="GO" id="GO:0016020">
    <property type="term" value="C:membrane"/>
    <property type="evidence" value="ECO:0007669"/>
    <property type="project" value="UniProtKB-SubCell"/>
</dbReference>